<sequence>SENVLRQENIEKSSTVTRIIPASNVIVTQNNQPEPIPSELISLDISNTPHKAKNLANNQEPAITPQEAPRKVIDVIMAEANQSQKDKAQRVPDPCRSVEKLHEFLPDCEKLPGPYQNLQVTQWMASIDGKEEHDALNSRIEEKQHSTTQKSAKNSPSGQQQQSQCEKHPQAQNKGKGKAPATKPYSQSYRIPWKRYFRWPAQ</sequence>
<evidence type="ECO:0000313" key="2">
    <source>
        <dbReference type="EMBL" id="MBW0589696.1"/>
    </source>
</evidence>
<dbReference type="EMBL" id="AVOT02135254">
    <property type="protein sequence ID" value="MBW0589696.1"/>
    <property type="molecule type" value="Genomic_DNA"/>
</dbReference>
<proteinExistence type="predicted"/>
<protein>
    <submittedName>
        <fullName evidence="2">Uncharacterized protein</fullName>
    </submittedName>
</protein>
<accession>A0A9Q3L010</accession>
<comment type="caution">
    <text evidence="2">The sequence shown here is derived from an EMBL/GenBank/DDBJ whole genome shotgun (WGS) entry which is preliminary data.</text>
</comment>
<dbReference type="AlphaFoldDB" id="A0A9Q3L010"/>
<evidence type="ECO:0000256" key="1">
    <source>
        <dbReference type="SAM" id="MobiDB-lite"/>
    </source>
</evidence>
<feature type="non-terminal residue" evidence="2">
    <location>
        <position position="1"/>
    </location>
</feature>
<dbReference type="Proteomes" id="UP000765509">
    <property type="component" value="Unassembled WGS sequence"/>
</dbReference>
<feature type="compositionally biased region" description="Polar residues" evidence="1">
    <location>
        <begin position="146"/>
        <end position="164"/>
    </location>
</feature>
<keyword evidence="3" id="KW-1185">Reference proteome</keyword>
<gene>
    <name evidence="2" type="ORF">O181_129411</name>
</gene>
<evidence type="ECO:0000313" key="3">
    <source>
        <dbReference type="Proteomes" id="UP000765509"/>
    </source>
</evidence>
<reference evidence="2" key="1">
    <citation type="submission" date="2021-03" db="EMBL/GenBank/DDBJ databases">
        <title>Draft genome sequence of rust myrtle Austropuccinia psidii MF-1, a brazilian biotype.</title>
        <authorList>
            <person name="Quecine M.C."/>
            <person name="Pachon D.M.R."/>
            <person name="Bonatelli M.L."/>
            <person name="Correr F.H."/>
            <person name="Franceschini L.M."/>
            <person name="Leite T.F."/>
            <person name="Margarido G.R.A."/>
            <person name="Almeida C.A."/>
            <person name="Ferrarezi J.A."/>
            <person name="Labate C.A."/>
        </authorList>
    </citation>
    <scope>NUCLEOTIDE SEQUENCE</scope>
    <source>
        <strain evidence="2">MF-1</strain>
    </source>
</reference>
<organism evidence="2 3">
    <name type="scientific">Austropuccinia psidii MF-1</name>
    <dbReference type="NCBI Taxonomy" id="1389203"/>
    <lineage>
        <taxon>Eukaryota</taxon>
        <taxon>Fungi</taxon>
        <taxon>Dikarya</taxon>
        <taxon>Basidiomycota</taxon>
        <taxon>Pucciniomycotina</taxon>
        <taxon>Pucciniomycetes</taxon>
        <taxon>Pucciniales</taxon>
        <taxon>Sphaerophragmiaceae</taxon>
        <taxon>Austropuccinia</taxon>
    </lineage>
</organism>
<feature type="region of interest" description="Disordered" evidence="1">
    <location>
        <begin position="131"/>
        <end position="186"/>
    </location>
</feature>
<name>A0A9Q3L010_9BASI</name>
<feature type="compositionally biased region" description="Basic and acidic residues" evidence="1">
    <location>
        <begin position="131"/>
        <end position="145"/>
    </location>
</feature>